<organism evidence="9 10">
    <name type="scientific">Salinisphaera shabanensis E1L3A</name>
    <dbReference type="NCBI Taxonomy" id="1033802"/>
    <lineage>
        <taxon>Bacteria</taxon>
        <taxon>Pseudomonadati</taxon>
        <taxon>Pseudomonadota</taxon>
        <taxon>Gammaproteobacteria</taxon>
        <taxon>Salinisphaerales</taxon>
        <taxon>Salinisphaeraceae</taxon>
        <taxon>Salinisphaera</taxon>
    </lineage>
</organism>
<feature type="transmembrane region" description="Helical" evidence="7">
    <location>
        <begin position="24"/>
        <end position="45"/>
    </location>
</feature>
<dbReference type="EMBL" id="AFNV02000024">
    <property type="protein sequence ID" value="ERJ18081.1"/>
    <property type="molecule type" value="Genomic_DNA"/>
</dbReference>
<dbReference type="SUPFAM" id="SSF111369">
    <property type="entry name" value="HlyD-like secretion proteins"/>
    <property type="match status" value="1"/>
</dbReference>
<keyword evidence="10" id="KW-1185">Reference proteome</keyword>
<reference evidence="9 10" key="1">
    <citation type="journal article" date="2011" name="J. Bacteriol.">
        <title>Genome sequence of Salinisphaera shabanensis, a gammaproteobacterium from the harsh, variable environment of the brine-seawater interface of the Shaban Deep in the Red Sea.</title>
        <authorList>
            <person name="Antunes A."/>
            <person name="Alam I."/>
            <person name="Bajic V.B."/>
            <person name="Stingl U."/>
        </authorList>
    </citation>
    <scope>NUCLEOTIDE SEQUENCE [LARGE SCALE GENOMIC DNA]</scope>
    <source>
        <strain evidence="9 10">E1L3A</strain>
    </source>
</reference>
<feature type="domain" description="Multidrug resistance protein MdtA-like barrel-sandwich hybrid" evidence="8">
    <location>
        <begin position="61"/>
        <end position="95"/>
    </location>
</feature>
<feature type="non-terminal residue" evidence="9">
    <location>
        <position position="95"/>
    </location>
</feature>
<comment type="subcellular location">
    <subcellularLocation>
        <location evidence="1">Membrane</location>
        <topology evidence="1">Single-pass membrane protein</topology>
    </subcellularLocation>
</comment>
<sequence>MTDSVEEDNRADAAATSNGKGKRVAVIAVLLVLVCAIGAGIWWWLNRDLVSTDDAFVQADIVQVAPRVTGTVAEVYVRDNQHVDKGDPLFTLDPA</sequence>
<accession>U2E2H2</accession>
<evidence type="ECO:0000313" key="9">
    <source>
        <dbReference type="EMBL" id="ERJ18081.1"/>
    </source>
</evidence>
<protein>
    <submittedName>
        <fullName evidence="9">Multidrug resistance efflux pump protein</fullName>
    </submittedName>
</protein>
<evidence type="ECO:0000259" key="8">
    <source>
        <dbReference type="Pfam" id="PF25917"/>
    </source>
</evidence>
<evidence type="ECO:0000256" key="4">
    <source>
        <dbReference type="ARBA" id="ARBA00022989"/>
    </source>
</evidence>
<dbReference type="OrthoDB" id="5645220at2"/>
<gene>
    <name evidence="9" type="primary">emrA</name>
    <name evidence="9" type="ORF">SSPSH_003163</name>
</gene>
<dbReference type="Proteomes" id="UP000006242">
    <property type="component" value="Unassembled WGS sequence"/>
</dbReference>
<name>U2E2H2_9GAMM</name>
<proteinExistence type="inferred from homology"/>
<keyword evidence="5 7" id="KW-0472">Membrane</keyword>
<comment type="caution">
    <text evidence="9">The sequence shown here is derived from an EMBL/GenBank/DDBJ whole genome shotgun (WGS) entry which is preliminary data.</text>
</comment>
<evidence type="ECO:0000256" key="2">
    <source>
        <dbReference type="ARBA" id="ARBA00009477"/>
    </source>
</evidence>
<dbReference type="PANTHER" id="PTHR30386">
    <property type="entry name" value="MEMBRANE FUSION SUBUNIT OF EMRAB-TOLC MULTIDRUG EFFLUX PUMP"/>
    <property type="match status" value="1"/>
</dbReference>
<evidence type="ECO:0000256" key="5">
    <source>
        <dbReference type="ARBA" id="ARBA00023136"/>
    </source>
</evidence>
<dbReference type="Pfam" id="PF25917">
    <property type="entry name" value="BSH_RND"/>
    <property type="match status" value="1"/>
</dbReference>
<comment type="similarity">
    <text evidence="2">Belongs to the membrane fusion protein (MFP) (TC 8.A.1) family.</text>
</comment>
<evidence type="ECO:0000256" key="1">
    <source>
        <dbReference type="ARBA" id="ARBA00004167"/>
    </source>
</evidence>
<keyword evidence="3 7" id="KW-0812">Transmembrane</keyword>
<dbReference type="PANTHER" id="PTHR30386:SF26">
    <property type="entry name" value="TRANSPORT PROTEIN COMB"/>
    <property type="match status" value="1"/>
</dbReference>
<dbReference type="AlphaFoldDB" id="U2E2H2"/>
<feature type="region of interest" description="Disordered" evidence="6">
    <location>
        <begin position="1"/>
        <end position="20"/>
    </location>
</feature>
<dbReference type="eggNOG" id="COG1566">
    <property type="taxonomic scope" value="Bacteria"/>
</dbReference>
<keyword evidence="4 7" id="KW-1133">Transmembrane helix</keyword>
<evidence type="ECO:0000256" key="3">
    <source>
        <dbReference type="ARBA" id="ARBA00022692"/>
    </source>
</evidence>
<evidence type="ECO:0000256" key="6">
    <source>
        <dbReference type="SAM" id="MobiDB-lite"/>
    </source>
</evidence>
<dbReference type="InterPro" id="IPR050739">
    <property type="entry name" value="MFP"/>
</dbReference>
<evidence type="ECO:0000256" key="7">
    <source>
        <dbReference type="SAM" id="Phobius"/>
    </source>
</evidence>
<dbReference type="Gene3D" id="2.40.50.100">
    <property type="match status" value="1"/>
</dbReference>
<dbReference type="InterPro" id="IPR058625">
    <property type="entry name" value="MdtA-like_BSH"/>
</dbReference>
<dbReference type="STRING" id="1033802.SSPSH_003163"/>
<reference evidence="9 10" key="2">
    <citation type="journal article" date="2013" name="PLoS ONE">
        <title>INDIGO - INtegrated Data Warehouse of MIcrobial GenOmes with Examples from the Red Sea Extremophiles.</title>
        <authorList>
            <person name="Alam I."/>
            <person name="Antunes A."/>
            <person name="Kamau A.A."/>
            <person name="Ba Alawi W."/>
            <person name="Kalkatawi M."/>
            <person name="Stingl U."/>
            <person name="Bajic V.B."/>
        </authorList>
    </citation>
    <scope>NUCLEOTIDE SEQUENCE [LARGE SCALE GENOMIC DNA]</scope>
    <source>
        <strain evidence="9 10">E1L3A</strain>
    </source>
</reference>
<evidence type="ECO:0000313" key="10">
    <source>
        <dbReference type="Proteomes" id="UP000006242"/>
    </source>
</evidence>
<dbReference type="GO" id="GO:0016020">
    <property type="term" value="C:membrane"/>
    <property type="evidence" value="ECO:0007669"/>
    <property type="project" value="UniProtKB-SubCell"/>
</dbReference>
<dbReference type="RefSeq" id="WP_021031844.1">
    <property type="nucleotide sequence ID" value="NZ_AFNV02000024.1"/>
</dbReference>